<feature type="region of interest" description="Disordered" evidence="3">
    <location>
        <begin position="172"/>
        <end position="199"/>
    </location>
</feature>
<comment type="cofactor">
    <cofactor evidence="1">
        <name>Mg(2+)</name>
        <dbReference type="ChEBI" id="CHEBI:18420"/>
    </cofactor>
</comment>
<dbReference type="Proteomes" id="UP000823858">
    <property type="component" value="Unassembled WGS sequence"/>
</dbReference>
<evidence type="ECO:0000256" key="1">
    <source>
        <dbReference type="ARBA" id="ARBA00001946"/>
    </source>
</evidence>
<feature type="domain" description="Nudix hydrolase" evidence="4">
    <location>
        <begin position="14"/>
        <end position="170"/>
    </location>
</feature>
<evidence type="ECO:0000259" key="4">
    <source>
        <dbReference type="PROSITE" id="PS51462"/>
    </source>
</evidence>
<accession>A0A9D2QAZ4</accession>
<dbReference type="PANTHER" id="PTHR43046">
    <property type="entry name" value="GDP-MANNOSE MANNOSYL HYDROLASE"/>
    <property type="match status" value="1"/>
</dbReference>
<keyword evidence="2" id="KW-0378">Hydrolase</keyword>
<proteinExistence type="predicted"/>
<evidence type="ECO:0000313" key="5">
    <source>
        <dbReference type="EMBL" id="HJC84181.1"/>
    </source>
</evidence>
<evidence type="ECO:0000256" key="3">
    <source>
        <dbReference type="SAM" id="MobiDB-lite"/>
    </source>
</evidence>
<dbReference type="SUPFAM" id="SSF55811">
    <property type="entry name" value="Nudix"/>
    <property type="match status" value="1"/>
</dbReference>
<reference evidence="5" key="2">
    <citation type="submission" date="2021-04" db="EMBL/GenBank/DDBJ databases">
        <authorList>
            <person name="Gilroy R."/>
        </authorList>
    </citation>
    <scope>NUCLEOTIDE SEQUENCE</scope>
    <source>
        <strain evidence="5">ChiHjej13B12-4958</strain>
    </source>
</reference>
<dbReference type="EMBL" id="DWVP01000001">
    <property type="protein sequence ID" value="HJC84181.1"/>
    <property type="molecule type" value="Genomic_DNA"/>
</dbReference>
<dbReference type="InterPro" id="IPR015797">
    <property type="entry name" value="NUDIX_hydrolase-like_dom_sf"/>
</dbReference>
<reference evidence="5" key="1">
    <citation type="journal article" date="2021" name="PeerJ">
        <title>Extensive microbial diversity within the chicken gut microbiome revealed by metagenomics and culture.</title>
        <authorList>
            <person name="Gilroy R."/>
            <person name="Ravi A."/>
            <person name="Getino M."/>
            <person name="Pursley I."/>
            <person name="Horton D.L."/>
            <person name="Alikhan N.F."/>
            <person name="Baker D."/>
            <person name="Gharbi K."/>
            <person name="Hall N."/>
            <person name="Watson M."/>
            <person name="Adriaenssens E.M."/>
            <person name="Foster-Nyarko E."/>
            <person name="Jarju S."/>
            <person name="Secka A."/>
            <person name="Antonio M."/>
            <person name="Oren A."/>
            <person name="Chaudhuri R.R."/>
            <person name="La Ragione R."/>
            <person name="Hildebrand F."/>
            <person name="Pallen M.J."/>
        </authorList>
    </citation>
    <scope>NUCLEOTIDE SEQUENCE</scope>
    <source>
        <strain evidence="5">ChiHjej13B12-4958</strain>
    </source>
</reference>
<organism evidence="5 6">
    <name type="scientific">Candidatus Corynebacterium faecigallinarum</name>
    <dbReference type="NCBI Taxonomy" id="2838528"/>
    <lineage>
        <taxon>Bacteria</taxon>
        <taxon>Bacillati</taxon>
        <taxon>Actinomycetota</taxon>
        <taxon>Actinomycetes</taxon>
        <taxon>Mycobacteriales</taxon>
        <taxon>Corynebacteriaceae</taxon>
        <taxon>Corynebacterium</taxon>
    </lineage>
</organism>
<comment type="caution">
    <text evidence="5">The sequence shown here is derived from an EMBL/GenBank/DDBJ whole genome shotgun (WGS) entry which is preliminary data.</text>
</comment>
<name>A0A9D2QAZ4_9CORY</name>
<evidence type="ECO:0000313" key="6">
    <source>
        <dbReference type="Proteomes" id="UP000823858"/>
    </source>
</evidence>
<dbReference type="GO" id="GO:0016787">
    <property type="term" value="F:hydrolase activity"/>
    <property type="evidence" value="ECO:0007669"/>
    <property type="project" value="UniProtKB-KW"/>
</dbReference>
<dbReference type="PROSITE" id="PS51462">
    <property type="entry name" value="NUDIX"/>
    <property type="match status" value="1"/>
</dbReference>
<dbReference type="Gene3D" id="3.90.79.10">
    <property type="entry name" value="Nucleoside Triphosphate Pyrophosphohydrolase"/>
    <property type="match status" value="1"/>
</dbReference>
<dbReference type="Pfam" id="PF00293">
    <property type="entry name" value="NUDIX"/>
    <property type="match status" value="1"/>
</dbReference>
<protein>
    <submittedName>
        <fullName evidence="5">NUDIX domain-containing protein</fullName>
    </submittedName>
</protein>
<feature type="region of interest" description="Disordered" evidence="3">
    <location>
        <begin position="112"/>
        <end position="148"/>
    </location>
</feature>
<dbReference type="InterPro" id="IPR000086">
    <property type="entry name" value="NUDIX_hydrolase_dom"/>
</dbReference>
<gene>
    <name evidence="5" type="ORF">H9751_01245</name>
</gene>
<evidence type="ECO:0000256" key="2">
    <source>
        <dbReference type="ARBA" id="ARBA00022801"/>
    </source>
</evidence>
<dbReference type="PANTHER" id="PTHR43046:SF14">
    <property type="entry name" value="MUTT_NUDIX FAMILY PROTEIN"/>
    <property type="match status" value="1"/>
</dbReference>
<sequence length="199" mass="20905">MADDAGEGSGPTEPTRRMASYGVCVRDGALLMVAVTDPTDARETWTLPGEGVEPLEDPVDTVVREITEETGRTGRVVRLLGVDSRVIPAHEAVRGVPHQNIGIFYEVPLDGSASGADRKPQPTASEHSGTACDLREESNGDSRTPSWIPLGQVTDLRRSNLVDVGLDLLATRPASGHASPPPMPGHGPPACRRCAAGAS</sequence>
<dbReference type="AlphaFoldDB" id="A0A9D2QAZ4"/>